<dbReference type="EMBL" id="SJPX01000005">
    <property type="protein sequence ID" value="TWU47919.1"/>
    <property type="molecule type" value="Genomic_DNA"/>
</dbReference>
<sequence>MQRACQLRLVEMTNSLNDDFGIFYPLGSGKFDR</sequence>
<reference evidence="1 2" key="1">
    <citation type="submission" date="2019-02" db="EMBL/GenBank/DDBJ databases">
        <title>Deep-cultivation of Planctomycetes and their phenomic and genomic characterization uncovers novel biology.</title>
        <authorList>
            <person name="Wiegand S."/>
            <person name="Jogler M."/>
            <person name="Boedeker C."/>
            <person name="Pinto D."/>
            <person name="Vollmers J."/>
            <person name="Rivas-Marin E."/>
            <person name="Kohn T."/>
            <person name="Peeters S.H."/>
            <person name="Heuer A."/>
            <person name="Rast P."/>
            <person name="Oberbeckmann S."/>
            <person name="Bunk B."/>
            <person name="Jeske O."/>
            <person name="Meyerdierks A."/>
            <person name="Storesund J.E."/>
            <person name="Kallscheuer N."/>
            <person name="Luecker S."/>
            <person name="Lage O.M."/>
            <person name="Pohl T."/>
            <person name="Merkel B.J."/>
            <person name="Hornburger P."/>
            <person name="Mueller R.-W."/>
            <person name="Bruemmer F."/>
            <person name="Labrenz M."/>
            <person name="Spormann A.M."/>
            <person name="Op Den Camp H."/>
            <person name="Overmann J."/>
            <person name="Amann R."/>
            <person name="Jetten M.S.M."/>
            <person name="Mascher T."/>
            <person name="Medema M.H."/>
            <person name="Devos D.P."/>
            <person name="Kaster A.-K."/>
            <person name="Ovreas L."/>
            <person name="Rohde M."/>
            <person name="Galperin M.Y."/>
            <person name="Jogler C."/>
        </authorList>
    </citation>
    <scope>NUCLEOTIDE SEQUENCE [LARGE SCALE GENOMIC DNA]</scope>
    <source>
        <strain evidence="1 2">Poly59</strain>
    </source>
</reference>
<keyword evidence="2" id="KW-1185">Reference proteome</keyword>
<dbReference type="Proteomes" id="UP000317977">
    <property type="component" value="Unassembled WGS sequence"/>
</dbReference>
<proteinExistence type="predicted"/>
<evidence type="ECO:0000313" key="2">
    <source>
        <dbReference type="Proteomes" id="UP000317977"/>
    </source>
</evidence>
<accession>A0A5C6EKT2</accession>
<comment type="caution">
    <text evidence="1">The sequence shown here is derived from an EMBL/GenBank/DDBJ whole genome shotgun (WGS) entry which is preliminary data.</text>
</comment>
<gene>
    <name evidence="1" type="ORF">Poly59_47630</name>
</gene>
<protein>
    <submittedName>
        <fullName evidence="1">Uncharacterized protein</fullName>
    </submittedName>
</protein>
<organism evidence="1 2">
    <name type="scientific">Rubripirellula reticaptiva</name>
    <dbReference type="NCBI Taxonomy" id="2528013"/>
    <lineage>
        <taxon>Bacteria</taxon>
        <taxon>Pseudomonadati</taxon>
        <taxon>Planctomycetota</taxon>
        <taxon>Planctomycetia</taxon>
        <taxon>Pirellulales</taxon>
        <taxon>Pirellulaceae</taxon>
        <taxon>Rubripirellula</taxon>
    </lineage>
</organism>
<name>A0A5C6EKT2_9BACT</name>
<evidence type="ECO:0000313" key="1">
    <source>
        <dbReference type="EMBL" id="TWU47919.1"/>
    </source>
</evidence>
<dbReference type="AlphaFoldDB" id="A0A5C6EKT2"/>